<dbReference type="InterPro" id="IPR010982">
    <property type="entry name" value="Lambda_DNA-bd_dom_sf"/>
</dbReference>
<dbReference type="Gene3D" id="1.10.260.40">
    <property type="entry name" value="lambda repressor-like DNA-binding domains"/>
    <property type="match status" value="1"/>
</dbReference>
<keyword evidence="3" id="KW-1185">Reference proteome</keyword>
<dbReference type="Pfam" id="PF13560">
    <property type="entry name" value="HTH_31"/>
    <property type="match status" value="1"/>
</dbReference>
<dbReference type="PROSITE" id="PS50943">
    <property type="entry name" value="HTH_CROC1"/>
    <property type="match status" value="1"/>
</dbReference>
<organism evidence="2 3">
    <name type="scientific">Actinocorallia aurantiaca</name>
    <dbReference type="NCBI Taxonomy" id="46204"/>
    <lineage>
        <taxon>Bacteria</taxon>
        <taxon>Bacillati</taxon>
        <taxon>Actinomycetota</taxon>
        <taxon>Actinomycetes</taxon>
        <taxon>Streptosporangiales</taxon>
        <taxon>Thermomonosporaceae</taxon>
        <taxon>Actinocorallia</taxon>
    </lineage>
</organism>
<dbReference type="SMART" id="SM00530">
    <property type="entry name" value="HTH_XRE"/>
    <property type="match status" value="1"/>
</dbReference>
<dbReference type="PANTHER" id="PTHR35010:SF2">
    <property type="entry name" value="BLL4672 PROTEIN"/>
    <property type="match status" value="1"/>
</dbReference>
<dbReference type="Proteomes" id="UP001501842">
    <property type="component" value="Unassembled WGS sequence"/>
</dbReference>
<dbReference type="Pfam" id="PF17765">
    <property type="entry name" value="MLTR_LBD"/>
    <property type="match status" value="1"/>
</dbReference>
<dbReference type="InterPro" id="IPR041413">
    <property type="entry name" value="MLTR_LBD"/>
</dbReference>
<comment type="caution">
    <text evidence="2">The sequence shown here is derived from an EMBL/GenBank/DDBJ whole genome shotgun (WGS) entry which is preliminary data.</text>
</comment>
<dbReference type="CDD" id="cd00093">
    <property type="entry name" value="HTH_XRE"/>
    <property type="match status" value="1"/>
</dbReference>
<evidence type="ECO:0000313" key="2">
    <source>
        <dbReference type="EMBL" id="GAA2727968.1"/>
    </source>
</evidence>
<dbReference type="Gene3D" id="3.30.450.180">
    <property type="match status" value="1"/>
</dbReference>
<gene>
    <name evidence="2" type="ORF">GCM10010439_35140</name>
</gene>
<evidence type="ECO:0000259" key="1">
    <source>
        <dbReference type="PROSITE" id="PS50943"/>
    </source>
</evidence>
<protein>
    <submittedName>
        <fullName evidence="2">Helix-turn-helix transcriptional regulator</fullName>
    </submittedName>
</protein>
<dbReference type="EMBL" id="BAAATZ010000012">
    <property type="protein sequence ID" value="GAA2727968.1"/>
    <property type="molecule type" value="Genomic_DNA"/>
</dbReference>
<dbReference type="InterPro" id="IPR001387">
    <property type="entry name" value="Cro/C1-type_HTH"/>
</dbReference>
<dbReference type="SUPFAM" id="SSF47413">
    <property type="entry name" value="lambda repressor-like DNA-binding domains"/>
    <property type="match status" value="1"/>
</dbReference>
<reference evidence="2 3" key="1">
    <citation type="journal article" date="2019" name="Int. J. Syst. Evol. Microbiol.">
        <title>The Global Catalogue of Microorganisms (GCM) 10K type strain sequencing project: providing services to taxonomists for standard genome sequencing and annotation.</title>
        <authorList>
            <consortium name="The Broad Institute Genomics Platform"/>
            <consortium name="The Broad Institute Genome Sequencing Center for Infectious Disease"/>
            <person name="Wu L."/>
            <person name="Ma J."/>
        </authorList>
    </citation>
    <scope>NUCLEOTIDE SEQUENCE [LARGE SCALE GENOMIC DNA]</scope>
    <source>
        <strain evidence="2 3">JCM 8201</strain>
    </source>
</reference>
<evidence type="ECO:0000313" key="3">
    <source>
        <dbReference type="Proteomes" id="UP001501842"/>
    </source>
</evidence>
<sequence>MPDIEFSAFLRARRESLTPEQAGLPSGPRRRTPGLRRSELATLAGVSVEYLTRLEQGRDRNPSAQVLNALADALLLNDDERFYLKVSAKSAAGDSFMSCPNAEPPTAEARTGLRAVLETLEPAPALLCNRIGDVLAHTPAFGRLAGPLGLLDGPRPNLLRFTFTDPRAREAYPEWESVADARLLTVRHESPPHDHHLRELVDEIAAVRGAEFTEKFRTAPPTSLEPFGSELLRHPEAGLLRLRYESLSSGDQRLLVYRGADAETARALGRLAGLGTLRAVEREAV</sequence>
<accession>A0ABN3UBC4</accession>
<feature type="domain" description="HTH cro/C1-type" evidence="1">
    <location>
        <begin position="34"/>
        <end position="81"/>
    </location>
</feature>
<proteinExistence type="predicted"/>
<dbReference type="RefSeq" id="WP_344451494.1">
    <property type="nucleotide sequence ID" value="NZ_BAAATZ010000012.1"/>
</dbReference>
<name>A0ABN3UBC4_9ACTN</name>
<dbReference type="PANTHER" id="PTHR35010">
    <property type="entry name" value="BLL4672 PROTEIN-RELATED"/>
    <property type="match status" value="1"/>
</dbReference>